<gene>
    <name evidence="1" type="ORF">Q9R08_04980</name>
</gene>
<comment type="caution">
    <text evidence="1">The sequence shown here is derived from an EMBL/GenBank/DDBJ whole genome shotgun (WGS) entry which is preliminary data.</text>
</comment>
<accession>A0ABU0YYB7</accession>
<name>A0ABU0YYB7_9MICO</name>
<keyword evidence="2" id="KW-1185">Reference proteome</keyword>
<evidence type="ECO:0000313" key="1">
    <source>
        <dbReference type="EMBL" id="MDQ7877326.1"/>
    </source>
</evidence>
<dbReference type="RefSeq" id="WP_308866759.1">
    <property type="nucleotide sequence ID" value="NZ_JAVFWO010000002.1"/>
</dbReference>
<sequence>MSTTARKARKRAGQKLVVAPKMPTPPAERSHTWRHRFDAKRQRWETRPTLIGRDRYGIRDIGWQKESKYFTAFGKLRKSVQA</sequence>
<dbReference type="Proteomes" id="UP001235133">
    <property type="component" value="Unassembled WGS sequence"/>
</dbReference>
<proteinExistence type="predicted"/>
<reference evidence="1 2" key="1">
    <citation type="submission" date="2023-08" db="EMBL/GenBank/DDBJ databases">
        <title>Microbacterium psychrotolerans sp. nov., a psychrotolerant bacterium isolated from soil in Heilongjiang Province, China.</title>
        <authorList>
            <person name="An P."/>
            <person name="Zhao D."/>
            <person name="Xiang H."/>
        </authorList>
    </citation>
    <scope>NUCLEOTIDE SEQUENCE [LARGE SCALE GENOMIC DNA]</scope>
    <source>
        <strain evidence="1 2">QXD-8</strain>
    </source>
</reference>
<organism evidence="1 2">
    <name type="scientific">Microbacterium psychrotolerans</name>
    <dbReference type="NCBI Taxonomy" id="3068321"/>
    <lineage>
        <taxon>Bacteria</taxon>
        <taxon>Bacillati</taxon>
        <taxon>Actinomycetota</taxon>
        <taxon>Actinomycetes</taxon>
        <taxon>Micrococcales</taxon>
        <taxon>Microbacteriaceae</taxon>
        <taxon>Microbacterium</taxon>
    </lineage>
</organism>
<evidence type="ECO:0000313" key="2">
    <source>
        <dbReference type="Proteomes" id="UP001235133"/>
    </source>
</evidence>
<protein>
    <submittedName>
        <fullName evidence="1">Uncharacterized protein</fullName>
    </submittedName>
</protein>
<dbReference type="EMBL" id="JAVFWO010000002">
    <property type="protein sequence ID" value="MDQ7877326.1"/>
    <property type="molecule type" value="Genomic_DNA"/>
</dbReference>